<dbReference type="Pfam" id="PF26093">
    <property type="entry name" value="HTH_TGH"/>
    <property type="match status" value="1"/>
</dbReference>
<feature type="domain" description="G-patch" evidence="2">
    <location>
        <begin position="232"/>
        <end position="301"/>
    </location>
</feature>
<dbReference type="Pfam" id="PF01585">
    <property type="entry name" value="G-patch"/>
    <property type="match status" value="1"/>
</dbReference>
<dbReference type="InterPro" id="IPR011666">
    <property type="entry name" value="DUF1604"/>
</dbReference>
<accession>C5FHJ0</accession>
<protein>
    <submittedName>
        <fullName evidence="3">DUF1604 domain-containing protein</fullName>
    </submittedName>
</protein>
<dbReference type="PROSITE" id="PS50174">
    <property type="entry name" value="G_PATCH"/>
    <property type="match status" value="1"/>
</dbReference>
<dbReference type="STRING" id="554155.C5FHJ0"/>
<dbReference type="VEuPathDB" id="FungiDB:MCYG_01549"/>
<name>C5FHJ0_ARTOC</name>
<reference evidence="4" key="1">
    <citation type="journal article" date="2012" name="MBio">
        <title>Comparative genome analysis of Trichophyton rubrum and related dermatophytes reveals candidate genes involved in infection.</title>
        <authorList>
            <person name="Martinez D.A."/>
            <person name="Oliver B.G."/>
            <person name="Graeser Y."/>
            <person name="Goldberg J.M."/>
            <person name="Li W."/>
            <person name="Martinez-Rossi N.M."/>
            <person name="Monod M."/>
            <person name="Shelest E."/>
            <person name="Barton R.C."/>
            <person name="Birch E."/>
            <person name="Brakhage A.A."/>
            <person name="Chen Z."/>
            <person name="Gurr S.J."/>
            <person name="Heiman D."/>
            <person name="Heitman J."/>
            <person name="Kosti I."/>
            <person name="Rossi A."/>
            <person name="Saif S."/>
            <person name="Samalova M."/>
            <person name="Saunders C.W."/>
            <person name="Shea T."/>
            <person name="Summerbell R.C."/>
            <person name="Xu J."/>
            <person name="Young S."/>
            <person name="Zeng Q."/>
            <person name="Birren B.W."/>
            <person name="Cuomo C.A."/>
            <person name="White T.C."/>
        </authorList>
    </citation>
    <scope>NUCLEOTIDE SEQUENCE [LARGE SCALE GENOMIC DNA]</scope>
    <source>
        <strain evidence="4">ATCC MYA-4605 / CBS 113480</strain>
    </source>
</reference>
<feature type="region of interest" description="Disordered" evidence="1">
    <location>
        <begin position="251"/>
        <end position="274"/>
    </location>
</feature>
<feature type="compositionally biased region" description="Basic and acidic residues" evidence="1">
    <location>
        <begin position="172"/>
        <end position="186"/>
    </location>
</feature>
<dbReference type="GO" id="GO:0005634">
    <property type="term" value="C:nucleus"/>
    <property type="evidence" value="ECO:0007669"/>
    <property type="project" value="TreeGrafter"/>
</dbReference>
<feature type="region of interest" description="Disordered" evidence="1">
    <location>
        <begin position="625"/>
        <end position="658"/>
    </location>
</feature>
<dbReference type="InterPro" id="IPR000467">
    <property type="entry name" value="G_patch_dom"/>
</dbReference>
<dbReference type="eggNOG" id="KOG2138">
    <property type="taxonomic scope" value="Eukaryota"/>
</dbReference>
<dbReference type="OMA" id="QLWQQHA"/>
<proteinExistence type="predicted"/>
<evidence type="ECO:0000313" key="3">
    <source>
        <dbReference type="EMBL" id="EEQ28730.1"/>
    </source>
</evidence>
<feature type="region of interest" description="Disordered" evidence="1">
    <location>
        <begin position="731"/>
        <end position="775"/>
    </location>
</feature>
<dbReference type="GO" id="GO:0006397">
    <property type="term" value="P:mRNA processing"/>
    <property type="evidence" value="ECO:0007669"/>
    <property type="project" value="InterPro"/>
</dbReference>
<feature type="compositionally biased region" description="Low complexity" evidence="1">
    <location>
        <begin position="625"/>
        <end position="638"/>
    </location>
</feature>
<dbReference type="Pfam" id="PF07713">
    <property type="entry name" value="DUF1604"/>
    <property type="match status" value="1"/>
</dbReference>
<dbReference type="AlphaFoldDB" id="C5FHJ0"/>
<dbReference type="Proteomes" id="UP000002035">
    <property type="component" value="Unassembled WGS sequence"/>
</dbReference>
<sequence>MLDLLTDDNKKRFKSLSFLNVTAAHEEILRLATARWYSTVQEETRRGERVRETQVTSHARLLDRAYSIEHKAGISHDSITLMAYKRSRAAYEDDHPGSPFVFYGTPLPPDDPDARDDGSYVPLWKQEVRDERGRKRLHGAFTGGFSAGYFNTVGSKEGWTPSTFVSSRKNRAKDSKDKQQQQRPEDFMDEEDLREAEEARVLQTSTQFDGIGSTATDAIRDTGLVDLFGSTGDTVGVRLLKRMGWKEGQGIGPKVRRRAKLDDQDGGDDDNGQTYLFAPENTALISFVDKHDRKGVGYEGEQRLDSKPERNNMALSKPSIHEKKMPKRRLGGFGVGVLNDTGSDDEDPYEIGPSISYSRVIEPSKKSSKAKRADTSRPAIRSSNPLLDSKPVFISKKAAAGKEKPSSFRRCHDGRLPLDGFILSVQADLTPQNKRYDPPKVPEGWVPAKTASSNPAAKQISLAEAAKASTLDPKARAALLGETQLPGKSVFDYMTPEARERIALATGRTDLPPALGEKAPKGFEASDSQKRKDIWDLIPPLDKEAALQALSRGASGWMPYAEDEGKRSRYRSFLEVRAGIVTDRLPDRLPGSSTDEWITELREFARAAEVFKPISGLMASRFTSSTTTTAGSSSSNSTNPLLTRPEAKPEDPTESAAKLGMYGPMTRLHRPFVPVRLLCKRFNVRVPASARQDGSSSAGGAGLLADLAGLENPAEPPPELVSKETMHQLMMESGRKIHPPGSTVPAGEPETQAVEPAAVNPDRNEALEGERPGEAVFRAIFGSDDEDE</sequence>
<keyword evidence="4" id="KW-1185">Reference proteome</keyword>
<feature type="region of interest" description="Disordered" evidence="1">
    <location>
        <begin position="360"/>
        <end position="387"/>
    </location>
</feature>
<dbReference type="PANTHER" id="PTHR13384">
    <property type="entry name" value="G PATCH DOMAIN-CONTAINING PROTEIN 1"/>
    <property type="match status" value="1"/>
</dbReference>
<evidence type="ECO:0000259" key="2">
    <source>
        <dbReference type="PROSITE" id="PS50174"/>
    </source>
</evidence>
<gene>
    <name evidence="3" type="ORF">MCYG_01549</name>
</gene>
<feature type="region of interest" description="Disordered" evidence="1">
    <location>
        <begin position="161"/>
        <end position="192"/>
    </location>
</feature>
<dbReference type="OrthoDB" id="20507at2759"/>
<dbReference type="RefSeq" id="XP_002848615.1">
    <property type="nucleotide sequence ID" value="XM_002848569.1"/>
</dbReference>
<dbReference type="GO" id="GO:0003723">
    <property type="term" value="F:RNA binding"/>
    <property type="evidence" value="ECO:0007669"/>
    <property type="project" value="TreeGrafter"/>
</dbReference>
<dbReference type="EMBL" id="DS995702">
    <property type="protein sequence ID" value="EEQ28730.1"/>
    <property type="molecule type" value="Genomic_DNA"/>
</dbReference>
<dbReference type="PANTHER" id="PTHR13384:SF19">
    <property type="entry name" value="G PATCH DOMAIN-CONTAINING PROTEIN 1"/>
    <property type="match status" value="1"/>
</dbReference>
<dbReference type="GeneID" id="9230753"/>
<organism evidence="3 4">
    <name type="scientific">Arthroderma otae (strain ATCC MYA-4605 / CBS 113480)</name>
    <name type="common">Microsporum canis</name>
    <dbReference type="NCBI Taxonomy" id="554155"/>
    <lineage>
        <taxon>Eukaryota</taxon>
        <taxon>Fungi</taxon>
        <taxon>Dikarya</taxon>
        <taxon>Ascomycota</taxon>
        <taxon>Pezizomycotina</taxon>
        <taxon>Eurotiomycetes</taxon>
        <taxon>Eurotiomycetidae</taxon>
        <taxon>Onygenales</taxon>
        <taxon>Arthrodermataceae</taxon>
        <taxon>Microsporum</taxon>
    </lineage>
</organism>
<feature type="compositionally biased region" description="Basic and acidic residues" evidence="1">
    <location>
        <begin position="762"/>
        <end position="773"/>
    </location>
</feature>
<dbReference type="HOGENOM" id="CLU_008613_3_0_1"/>
<evidence type="ECO:0000256" key="1">
    <source>
        <dbReference type="SAM" id="MobiDB-lite"/>
    </source>
</evidence>
<evidence type="ECO:0000313" key="4">
    <source>
        <dbReference type="Proteomes" id="UP000002035"/>
    </source>
</evidence>